<organism evidence="1 2">
    <name type="scientific">Shewanella phage vB_SspM_M16-3</name>
    <dbReference type="NCBI Taxonomy" id="2866684"/>
    <lineage>
        <taxon>Viruses</taxon>
        <taxon>Duplodnaviria</taxon>
        <taxon>Heunggongvirae</taxon>
        <taxon>Uroviricota</taxon>
        <taxon>Caudoviricetes</taxon>
        <taxon>Peduoviridae</taxon>
        <taxon>Arsenicumvirus</taxon>
        <taxon>Arsenicumvirus M163</taxon>
    </lineage>
</organism>
<sequence length="138" mass="15164">MDIHPNKGIGSIAFGMNPAAVKELMGSDLIYEEWMGGNLNDALFYSDLIIGFNDCDSDAPLPDSRVVEFRANGSGRINFNGHALVDLSRESLASMVVQGCEAKLDKNRDVIFEELGLSFGFNEKGVVCIVEMWQQKNS</sequence>
<name>A0AAE7WW18_9CAUD</name>
<dbReference type="Proteomes" id="UP000827858">
    <property type="component" value="Segment"/>
</dbReference>
<keyword evidence="2" id="KW-1185">Reference proteome</keyword>
<protein>
    <submittedName>
        <fullName evidence="1">Uncharacterized protein</fullName>
    </submittedName>
</protein>
<reference evidence="1" key="1">
    <citation type="submission" date="2021-07" db="EMBL/GenBank/DDBJ databases">
        <title>Identification, Characterization, and Genomic Analysis of Novel Shewanella Virulent Phage from a Gold Mine.</title>
        <authorList>
            <person name="Bujak K."/>
            <person name="Decewicz P."/>
            <person name="Radlinska M."/>
        </authorList>
    </citation>
    <scope>NUCLEOTIDE SEQUENCE</scope>
</reference>
<accession>A0AAE7WW18</accession>
<evidence type="ECO:0000313" key="2">
    <source>
        <dbReference type="Proteomes" id="UP000827858"/>
    </source>
</evidence>
<gene>
    <name evidence="1" type="ORF">M163_p55</name>
</gene>
<evidence type="ECO:0000313" key="1">
    <source>
        <dbReference type="EMBL" id="QYW06345.1"/>
    </source>
</evidence>
<proteinExistence type="predicted"/>
<dbReference type="EMBL" id="MZ568829">
    <property type="protein sequence ID" value="QYW06345.1"/>
    <property type="molecule type" value="Genomic_DNA"/>
</dbReference>